<proteinExistence type="predicted"/>
<dbReference type="GO" id="GO:0015628">
    <property type="term" value="P:protein secretion by the type II secretion system"/>
    <property type="evidence" value="ECO:0007669"/>
    <property type="project" value="InterPro"/>
</dbReference>
<keyword evidence="4 6" id="KW-1133">Transmembrane helix</keyword>
<dbReference type="InterPro" id="IPR045584">
    <property type="entry name" value="Pilin-like"/>
</dbReference>
<dbReference type="InterPro" id="IPR000983">
    <property type="entry name" value="Bac_GSPG_pilin"/>
</dbReference>
<dbReference type="EMBL" id="BAEN01000065">
    <property type="protein sequence ID" value="GAC15990.1"/>
    <property type="molecule type" value="Genomic_DNA"/>
</dbReference>
<evidence type="ECO:0000256" key="4">
    <source>
        <dbReference type="ARBA" id="ARBA00022989"/>
    </source>
</evidence>
<protein>
    <recommendedName>
        <fullName evidence="9">MSHA pilin protein MshA</fullName>
    </recommendedName>
</protein>
<dbReference type="Pfam" id="PF07963">
    <property type="entry name" value="N_methyl"/>
    <property type="match status" value="1"/>
</dbReference>
<dbReference type="eggNOG" id="COG2165">
    <property type="taxonomic scope" value="Bacteria"/>
</dbReference>
<name>K6YXM9_9ALTE</name>
<dbReference type="RefSeq" id="WP_008845793.1">
    <property type="nucleotide sequence ID" value="NZ_BAEN01000065.1"/>
</dbReference>
<organism evidence="7 8">
    <name type="scientific">Aliiglaciecola lipolytica E3</name>
    <dbReference type="NCBI Taxonomy" id="1127673"/>
    <lineage>
        <taxon>Bacteria</taxon>
        <taxon>Pseudomonadati</taxon>
        <taxon>Pseudomonadota</taxon>
        <taxon>Gammaproteobacteria</taxon>
        <taxon>Alteromonadales</taxon>
        <taxon>Alteromonadaceae</taxon>
        <taxon>Aliiglaciecola</taxon>
    </lineage>
</organism>
<dbReference type="SUPFAM" id="SSF54523">
    <property type="entry name" value="Pili subunits"/>
    <property type="match status" value="1"/>
</dbReference>
<evidence type="ECO:0000256" key="6">
    <source>
        <dbReference type="SAM" id="Phobius"/>
    </source>
</evidence>
<keyword evidence="3 6" id="KW-0812">Transmembrane</keyword>
<dbReference type="NCBIfam" id="TIGR02532">
    <property type="entry name" value="IV_pilin_GFxxxE"/>
    <property type="match status" value="1"/>
</dbReference>
<gene>
    <name evidence="7" type="ORF">GLIP_3376</name>
</gene>
<dbReference type="Proteomes" id="UP000006334">
    <property type="component" value="Unassembled WGS sequence"/>
</dbReference>
<evidence type="ECO:0008006" key="9">
    <source>
        <dbReference type="Google" id="ProtNLM"/>
    </source>
</evidence>
<dbReference type="OrthoDB" id="6332543at2"/>
<evidence type="ECO:0000313" key="7">
    <source>
        <dbReference type="EMBL" id="GAC15990.1"/>
    </source>
</evidence>
<dbReference type="AlphaFoldDB" id="K6YXM9"/>
<keyword evidence="8" id="KW-1185">Reference proteome</keyword>
<reference evidence="7 8" key="1">
    <citation type="journal article" date="2017" name="Antonie Van Leeuwenhoek">
        <title>Rhizobium rhizosphaerae sp. nov., a novel species isolated from rice rhizosphere.</title>
        <authorList>
            <person name="Zhao J.J."/>
            <person name="Zhang J."/>
            <person name="Zhang R.J."/>
            <person name="Zhang C.W."/>
            <person name="Yin H.Q."/>
            <person name="Zhang X.X."/>
        </authorList>
    </citation>
    <scope>NUCLEOTIDE SEQUENCE [LARGE SCALE GENOMIC DNA]</scope>
    <source>
        <strain evidence="7 8">E3</strain>
    </source>
</reference>
<evidence type="ECO:0000256" key="1">
    <source>
        <dbReference type="ARBA" id="ARBA00004167"/>
    </source>
</evidence>
<feature type="transmembrane region" description="Helical" evidence="6">
    <location>
        <begin position="7"/>
        <end position="27"/>
    </location>
</feature>
<dbReference type="PROSITE" id="PS00409">
    <property type="entry name" value="PROKAR_NTER_METHYL"/>
    <property type="match status" value="1"/>
</dbReference>
<dbReference type="STRING" id="1127673.GLIP_3376"/>
<keyword evidence="2" id="KW-0488">Methylation</keyword>
<accession>K6YXM9</accession>
<evidence type="ECO:0000256" key="5">
    <source>
        <dbReference type="ARBA" id="ARBA00023136"/>
    </source>
</evidence>
<dbReference type="Gene3D" id="3.30.700.10">
    <property type="entry name" value="Glycoprotein, Type 4 Pilin"/>
    <property type="match status" value="1"/>
</dbReference>
<dbReference type="GO" id="GO:0015627">
    <property type="term" value="C:type II protein secretion system complex"/>
    <property type="evidence" value="ECO:0007669"/>
    <property type="project" value="InterPro"/>
</dbReference>
<comment type="subcellular location">
    <subcellularLocation>
        <location evidence="1">Membrane</location>
        <topology evidence="1">Single-pass membrane protein</topology>
    </subcellularLocation>
</comment>
<evidence type="ECO:0000256" key="2">
    <source>
        <dbReference type="ARBA" id="ARBA00022481"/>
    </source>
</evidence>
<keyword evidence="5 6" id="KW-0472">Membrane</keyword>
<dbReference type="PANTHER" id="PTHR30093">
    <property type="entry name" value="GENERAL SECRETION PATHWAY PROTEIN G"/>
    <property type="match status" value="1"/>
</dbReference>
<evidence type="ECO:0000256" key="3">
    <source>
        <dbReference type="ARBA" id="ARBA00022692"/>
    </source>
</evidence>
<evidence type="ECO:0000313" key="8">
    <source>
        <dbReference type="Proteomes" id="UP000006334"/>
    </source>
</evidence>
<dbReference type="InterPro" id="IPR012902">
    <property type="entry name" value="N_methyl_site"/>
</dbReference>
<dbReference type="PRINTS" id="PR00813">
    <property type="entry name" value="BCTERIALGSPG"/>
</dbReference>
<sequence>MSHQRGFTLIELIIVIVILGILAVTALPRFVNLSDDAHLATTKAEAAAFKSAIDLVRSTYLIRDTNPVVVAGATVAIDTTSEWPTGTGSGSQLCINLWESLLQNAEPVVAMSNVNSLAAGWNAFGTADLCAYGKKFGDRTFANGDLPHFVYYIHDVSAFAIGSQTYAGSAGEVQKVNF</sequence>
<dbReference type="PANTHER" id="PTHR30093:SF44">
    <property type="entry name" value="TYPE II SECRETION SYSTEM CORE PROTEIN G"/>
    <property type="match status" value="1"/>
</dbReference>
<comment type="caution">
    <text evidence="7">The sequence shown here is derived from an EMBL/GenBank/DDBJ whole genome shotgun (WGS) entry which is preliminary data.</text>
</comment>
<dbReference type="GO" id="GO:0016020">
    <property type="term" value="C:membrane"/>
    <property type="evidence" value="ECO:0007669"/>
    <property type="project" value="UniProtKB-SubCell"/>
</dbReference>